<protein>
    <submittedName>
        <fullName evidence="2">Uncharacterized protein</fullName>
    </submittedName>
</protein>
<evidence type="ECO:0000256" key="1">
    <source>
        <dbReference type="SAM" id="MobiDB-lite"/>
    </source>
</evidence>
<evidence type="ECO:0000313" key="2">
    <source>
        <dbReference type="EMBL" id="EAY01450.1"/>
    </source>
</evidence>
<dbReference type="InParanoid" id="A2F0X5"/>
<dbReference type="RefSeq" id="XP_001314154.1">
    <property type="nucleotide sequence ID" value="XM_001314143.1"/>
</dbReference>
<dbReference type="VEuPathDB" id="TrichDB:TVAGG3_0532520"/>
<name>A2F0X5_TRIV3</name>
<feature type="region of interest" description="Disordered" evidence="1">
    <location>
        <begin position="758"/>
        <end position="777"/>
    </location>
</feature>
<evidence type="ECO:0000313" key="3">
    <source>
        <dbReference type="Proteomes" id="UP000001542"/>
    </source>
</evidence>
<dbReference type="Proteomes" id="UP000001542">
    <property type="component" value="Unassembled WGS sequence"/>
</dbReference>
<accession>A2F0X5</accession>
<dbReference type="VEuPathDB" id="TrichDB:TVAG_490380"/>
<dbReference type="KEGG" id="tva:4759276"/>
<gene>
    <name evidence="2" type="ORF">TVAG_490380</name>
</gene>
<organism evidence="2 3">
    <name type="scientific">Trichomonas vaginalis (strain ATCC PRA-98 / G3)</name>
    <dbReference type="NCBI Taxonomy" id="412133"/>
    <lineage>
        <taxon>Eukaryota</taxon>
        <taxon>Metamonada</taxon>
        <taxon>Parabasalia</taxon>
        <taxon>Trichomonadida</taxon>
        <taxon>Trichomonadidae</taxon>
        <taxon>Trichomonas</taxon>
    </lineage>
</organism>
<keyword evidence="3" id="KW-1185">Reference proteome</keyword>
<proteinExistence type="predicted"/>
<feature type="compositionally biased region" description="Polar residues" evidence="1">
    <location>
        <begin position="106"/>
        <end position="115"/>
    </location>
</feature>
<dbReference type="OrthoDB" id="10504915at2759"/>
<dbReference type="EMBL" id="DS113567">
    <property type="protein sequence ID" value="EAY01450.1"/>
    <property type="molecule type" value="Genomic_DNA"/>
</dbReference>
<feature type="region of interest" description="Disordered" evidence="1">
    <location>
        <begin position="88"/>
        <end position="115"/>
    </location>
</feature>
<sequence length="777" mass="90078">MSEKELVDLCRQYFDAKQSNDSLKDIMTFFSKLINAKQMIDITPRLRKYIPRLVGVQDGVLLSFLTSTINGLSPQDYVPTLNLQTNLLNPKEPTKSLSARAPRGNRPQSSDYSSTVVPRLNLQKIDCVDDLEVTQITVPKTSRPIPNAKTLITSRTSKRNSIIPYLQPLPPLEQKEDSILPHLYVSRDPQFYIGKKVSEESHEYHIIPPSYPEHLIGDKFTVLTSTGVVKIDKTGGTVQDVDQFILDNENTVIVENQMISKRMAYRSFYHWRMRLREVIFDKKIATFDQHFAISIPIFQKAMDKIRQDVFLATNDAVVYPGQFDIGNDEASFKSLQQVANQSIFDIDRKIQQLKEEVGMQISESFRIIRAANVLIQLGFDELNSLNQLPPSLKQFSSDLKWRVPSLWREKMRENMLNYERKLARDRQVFLSTFFSKVRINYNGILILKCKEMLMGYLDRFLAEPKNRRKPHKIVAEFNEVSGLITITPTKAEFTQWFSNTLNAIKSAFFQNLEKIWSDIILEADPNYEYTIENPFEVLERYQDFTDDRSEALDSITDAFNFFENEISHQQTFFTTMMTKLNEASKFDDLRNIDKLEILLHNLQKSREDMSKRPKNIFHKAKNAPEGMSDFIVSFSGAVDSIINYYNRECNNLKMRVLNELNVLFSEIQDKWSAVKDTKITRLDARSLEAKTLQYSLLCDSFCGFWTDAFSDVKASFDTVMKMYRQLSDKCRYTHAGAAKHFNKVAETLGLGGVPLVEEEEEEEYYEEETEYEDYSDD</sequence>
<reference evidence="2" key="2">
    <citation type="journal article" date="2007" name="Science">
        <title>Draft genome sequence of the sexually transmitted pathogen Trichomonas vaginalis.</title>
        <authorList>
            <person name="Carlton J.M."/>
            <person name="Hirt R.P."/>
            <person name="Silva J.C."/>
            <person name="Delcher A.L."/>
            <person name="Schatz M."/>
            <person name="Zhao Q."/>
            <person name="Wortman J.R."/>
            <person name="Bidwell S.L."/>
            <person name="Alsmark U.C.M."/>
            <person name="Besteiro S."/>
            <person name="Sicheritz-Ponten T."/>
            <person name="Noel C.J."/>
            <person name="Dacks J.B."/>
            <person name="Foster P.G."/>
            <person name="Simillion C."/>
            <person name="Van de Peer Y."/>
            <person name="Miranda-Saavedra D."/>
            <person name="Barton G.J."/>
            <person name="Westrop G.D."/>
            <person name="Mueller S."/>
            <person name="Dessi D."/>
            <person name="Fiori P.L."/>
            <person name="Ren Q."/>
            <person name="Paulsen I."/>
            <person name="Zhang H."/>
            <person name="Bastida-Corcuera F.D."/>
            <person name="Simoes-Barbosa A."/>
            <person name="Brown M.T."/>
            <person name="Hayes R.D."/>
            <person name="Mukherjee M."/>
            <person name="Okumura C.Y."/>
            <person name="Schneider R."/>
            <person name="Smith A.J."/>
            <person name="Vanacova S."/>
            <person name="Villalvazo M."/>
            <person name="Haas B.J."/>
            <person name="Pertea M."/>
            <person name="Feldblyum T.V."/>
            <person name="Utterback T.R."/>
            <person name="Shu C.L."/>
            <person name="Osoegawa K."/>
            <person name="de Jong P.J."/>
            <person name="Hrdy I."/>
            <person name="Horvathova L."/>
            <person name="Zubacova Z."/>
            <person name="Dolezal P."/>
            <person name="Malik S.B."/>
            <person name="Logsdon J.M. Jr."/>
            <person name="Henze K."/>
            <person name="Gupta A."/>
            <person name="Wang C.C."/>
            <person name="Dunne R.L."/>
            <person name="Upcroft J.A."/>
            <person name="Upcroft P."/>
            <person name="White O."/>
            <person name="Salzberg S.L."/>
            <person name="Tang P."/>
            <person name="Chiu C.-H."/>
            <person name="Lee Y.-S."/>
            <person name="Embley T.M."/>
            <person name="Coombs G.H."/>
            <person name="Mottram J.C."/>
            <person name="Tachezy J."/>
            <person name="Fraser-Liggett C.M."/>
            <person name="Johnson P.J."/>
        </authorList>
    </citation>
    <scope>NUCLEOTIDE SEQUENCE [LARGE SCALE GENOMIC DNA]</scope>
    <source>
        <strain evidence="2">G3</strain>
    </source>
</reference>
<reference evidence="2" key="1">
    <citation type="submission" date="2006-10" db="EMBL/GenBank/DDBJ databases">
        <authorList>
            <person name="Amadeo P."/>
            <person name="Zhao Q."/>
            <person name="Wortman J."/>
            <person name="Fraser-Liggett C."/>
            <person name="Carlton J."/>
        </authorList>
    </citation>
    <scope>NUCLEOTIDE SEQUENCE</scope>
    <source>
        <strain evidence="2">G3</strain>
    </source>
</reference>
<dbReference type="AlphaFoldDB" id="A2F0X5"/>